<dbReference type="InterPro" id="IPR029032">
    <property type="entry name" value="AhpD-like"/>
</dbReference>
<reference evidence="1 2" key="1">
    <citation type="submission" date="2016-10" db="EMBL/GenBank/DDBJ databases">
        <authorList>
            <person name="de Groot N.N."/>
        </authorList>
    </citation>
    <scope>NUCLEOTIDE SEQUENCE [LARGE SCALE GENOMIC DNA]</scope>
    <source>
        <strain evidence="1 2">CPCC 201354</strain>
    </source>
</reference>
<evidence type="ECO:0000313" key="1">
    <source>
        <dbReference type="EMBL" id="SDH84536.1"/>
    </source>
</evidence>
<dbReference type="Proteomes" id="UP000198923">
    <property type="component" value="Unassembled WGS sequence"/>
</dbReference>
<name>A0A1G8FRG9_9ACTN</name>
<protein>
    <submittedName>
        <fullName evidence="1">Alkylhydroperoxidase family enzyme, contains CxxC motif</fullName>
    </submittedName>
</protein>
<dbReference type="Gene3D" id="1.20.1290.10">
    <property type="entry name" value="AhpD-like"/>
    <property type="match status" value="1"/>
</dbReference>
<dbReference type="PANTHER" id="PTHR34846:SF5">
    <property type="entry name" value="CARBOXYMUCONOLACTONE DECARBOXYLASE-LIKE DOMAIN-CONTAINING PROTEIN"/>
    <property type="match status" value="1"/>
</dbReference>
<dbReference type="PANTHER" id="PTHR34846">
    <property type="entry name" value="4-CARBOXYMUCONOLACTONE DECARBOXYLASE FAMILY PROTEIN (AFU_ORTHOLOGUE AFUA_6G11590)"/>
    <property type="match status" value="1"/>
</dbReference>
<dbReference type="AlphaFoldDB" id="A0A1G8FRG9"/>
<proteinExistence type="predicted"/>
<keyword evidence="1" id="KW-0560">Oxidoreductase</keyword>
<keyword evidence="2" id="KW-1185">Reference proteome</keyword>
<evidence type="ECO:0000313" key="2">
    <source>
        <dbReference type="Proteomes" id="UP000198923"/>
    </source>
</evidence>
<gene>
    <name evidence="1" type="ORF">SAMN05421505_12448</name>
</gene>
<dbReference type="OrthoDB" id="4704294at2"/>
<keyword evidence="1" id="KW-0575">Peroxidase</keyword>
<dbReference type="RefSeq" id="WP_093172959.1">
    <property type="nucleotide sequence ID" value="NZ_FNCN01000024.1"/>
</dbReference>
<dbReference type="GO" id="GO:0004601">
    <property type="term" value="F:peroxidase activity"/>
    <property type="evidence" value="ECO:0007669"/>
    <property type="project" value="UniProtKB-KW"/>
</dbReference>
<sequence>MTYSTSHEPRIAPISEDDAGALREDLAKTTAPGARPNNLFLTLAHHPALMKRHNVLGGAFRQRSTLTVEDRETTVLRIAVRTSSVYEFAKHAVIATGAGMDAAVVENIGRAVNGSEIDDPKAALLVEMVDQLYEKDTVADHTFARLLQEFDRAQVLELIALVGFYRMTAGILNSAGVRLEESTPAWAAGLARDVIADAQSRAVTV</sequence>
<organism evidence="1 2">
    <name type="scientific">Sinosporangium album</name>
    <dbReference type="NCBI Taxonomy" id="504805"/>
    <lineage>
        <taxon>Bacteria</taxon>
        <taxon>Bacillati</taxon>
        <taxon>Actinomycetota</taxon>
        <taxon>Actinomycetes</taxon>
        <taxon>Streptosporangiales</taxon>
        <taxon>Streptosporangiaceae</taxon>
        <taxon>Sinosporangium</taxon>
    </lineage>
</organism>
<accession>A0A1G8FRG9</accession>
<dbReference type="EMBL" id="FNCN01000024">
    <property type="protein sequence ID" value="SDH84536.1"/>
    <property type="molecule type" value="Genomic_DNA"/>
</dbReference>
<dbReference type="STRING" id="504805.SAMN05421505_12448"/>
<dbReference type="SUPFAM" id="SSF69118">
    <property type="entry name" value="AhpD-like"/>
    <property type="match status" value="1"/>
</dbReference>